<evidence type="ECO:0000313" key="5">
    <source>
        <dbReference type="Proteomes" id="UP000032247"/>
    </source>
</evidence>
<evidence type="ECO:0000256" key="1">
    <source>
        <dbReference type="PROSITE-ProRule" id="PRU00169"/>
    </source>
</evidence>
<dbReference type="Pfam" id="PF00072">
    <property type="entry name" value="Response_reg"/>
    <property type="match status" value="1"/>
</dbReference>
<accession>A0A0D1L4L2</accession>
<dbReference type="SUPFAM" id="SSF52172">
    <property type="entry name" value="CheY-like"/>
    <property type="match status" value="1"/>
</dbReference>
<feature type="domain" description="Response regulatory" evidence="2">
    <location>
        <begin position="15"/>
        <end position="130"/>
    </location>
</feature>
<feature type="modified residue" description="4-aspartylphosphate" evidence="1">
    <location>
        <position position="67"/>
    </location>
</feature>
<dbReference type="PATRIC" id="fig|1423.173.peg.2748"/>
<dbReference type="Proteomes" id="UP000032247">
    <property type="component" value="Unassembled WGS sequence"/>
</dbReference>
<keyword evidence="1" id="KW-0597">Phosphoprotein</keyword>
<evidence type="ECO:0000313" key="4">
    <source>
        <dbReference type="EMBL" id="KIU10636.1"/>
    </source>
</evidence>
<dbReference type="CDD" id="cd00156">
    <property type="entry name" value="REC"/>
    <property type="match status" value="1"/>
</dbReference>
<dbReference type="PANTHER" id="PTHR37299:SF1">
    <property type="entry name" value="STAGE 0 SPORULATION PROTEIN A HOMOLOG"/>
    <property type="match status" value="1"/>
</dbReference>
<evidence type="ECO:0000259" key="2">
    <source>
        <dbReference type="PROSITE" id="PS50110"/>
    </source>
</evidence>
<dbReference type="PROSITE" id="PS50930">
    <property type="entry name" value="HTH_LYTTR"/>
    <property type="match status" value="1"/>
</dbReference>
<dbReference type="SMART" id="SM00448">
    <property type="entry name" value="REC"/>
    <property type="match status" value="1"/>
</dbReference>
<dbReference type="PROSITE" id="PS50110">
    <property type="entry name" value="RESPONSE_REGULATORY"/>
    <property type="match status" value="1"/>
</dbReference>
<evidence type="ECO:0000259" key="3">
    <source>
        <dbReference type="PROSITE" id="PS50930"/>
    </source>
</evidence>
<dbReference type="InterPro" id="IPR046947">
    <property type="entry name" value="LytR-like"/>
</dbReference>
<organism evidence="4 5">
    <name type="scientific">Bacillus subtilis</name>
    <dbReference type="NCBI Taxonomy" id="1423"/>
    <lineage>
        <taxon>Bacteria</taxon>
        <taxon>Bacillati</taxon>
        <taxon>Bacillota</taxon>
        <taxon>Bacilli</taxon>
        <taxon>Bacillales</taxon>
        <taxon>Bacillaceae</taxon>
        <taxon>Bacillus</taxon>
    </lineage>
</organism>
<dbReference type="AlphaFoldDB" id="A0A0D1L4L2"/>
<dbReference type="Gene3D" id="3.40.50.2300">
    <property type="match status" value="1"/>
</dbReference>
<dbReference type="GO" id="GO:0003677">
    <property type="term" value="F:DNA binding"/>
    <property type="evidence" value="ECO:0007669"/>
    <property type="project" value="InterPro"/>
</dbReference>
<dbReference type="InterPro" id="IPR007492">
    <property type="entry name" value="LytTR_DNA-bd_dom"/>
</dbReference>
<dbReference type="GO" id="GO:0000156">
    <property type="term" value="F:phosphorelay response regulator activity"/>
    <property type="evidence" value="ECO:0007669"/>
    <property type="project" value="InterPro"/>
</dbReference>
<dbReference type="InterPro" id="IPR011006">
    <property type="entry name" value="CheY-like_superfamily"/>
</dbReference>
<dbReference type="Gene3D" id="2.40.50.1020">
    <property type="entry name" value="LytTr DNA-binding domain"/>
    <property type="match status" value="1"/>
</dbReference>
<dbReference type="SMART" id="SM00850">
    <property type="entry name" value="LytTR"/>
    <property type="match status" value="1"/>
</dbReference>
<proteinExistence type="predicted"/>
<dbReference type="EMBL" id="JXBC01000004">
    <property type="protein sequence ID" value="KIU10636.1"/>
    <property type="molecule type" value="Genomic_DNA"/>
</dbReference>
<sequence length="249" mass="29221">MNPNYPKIKRVMNIDRQIIDDDQEILNFFKKISNEISQARFDLITSKISDLISHLESTQEVDLVIIDVNMPQNNGFDVAEYINIHYPFTSIIFMSYLPDYALDGYKYYPMDFMVKPVNLLRLKSTVSLVNNHKSRRKKKISISSNGKIHLIDIESILYIEKVGRKSCINLENGRIIECNQGLTILEEMLKDSNFFRSHQSFLVPLDKIEEVIQDTYMKSYNLKIKDCPKTINVSRSKYRELKEQLTFIF</sequence>
<dbReference type="InterPro" id="IPR001789">
    <property type="entry name" value="Sig_transdc_resp-reg_receiver"/>
</dbReference>
<dbReference type="PANTHER" id="PTHR37299">
    <property type="entry name" value="TRANSCRIPTIONAL REGULATOR-RELATED"/>
    <property type="match status" value="1"/>
</dbReference>
<gene>
    <name evidence="4" type="ORF">SC09_Contig25orf00436</name>
</gene>
<feature type="domain" description="HTH LytTR-type" evidence="3">
    <location>
        <begin position="140"/>
        <end position="247"/>
    </location>
</feature>
<reference evidence="4 5" key="1">
    <citation type="submission" date="2014-12" db="EMBL/GenBank/DDBJ databases">
        <title>Comparative genome analysis of Bacillus coagulans HM-08, Clostridium butyricum HM-68, Bacillus subtilis HM-66 and Bacillus licheniformis BL-09.</title>
        <authorList>
            <person name="Zhang H."/>
        </authorList>
    </citation>
    <scope>NUCLEOTIDE SEQUENCE [LARGE SCALE GENOMIC DNA]</scope>
    <source>
        <strain evidence="4 5">HM-66</strain>
    </source>
</reference>
<comment type="caution">
    <text evidence="4">The sequence shown here is derived from an EMBL/GenBank/DDBJ whole genome shotgun (WGS) entry which is preliminary data.</text>
</comment>
<protein>
    <submittedName>
        <fullName evidence="4">Two-component system response regulator</fullName>
    </submittedName>
</protein>
<name>A0A0D1L4L2_BACIU</name>
<dbReference type="Pfam" id="PF04397">
    <property type="entry name" value="LytTR"/>
    <property type="match status" value="1"/>
</dbReference>